<evidence type="ECO:0000256" key="1">
    <source>
        <dbReference type="ARBA" id="ARBA00001231"/>
    </source>
</evidence>
<dbReference type="PANTHER" id="PTHR21040:SF8">
    <property type="entry name" value="BCDNA.GH04120"/>
    <property type="match status" value="1"/>
</dbReference>
<dbReference type="Pfam" id="PF00728">
    <property type="entry name" value="Glyco_hydro_20"/>
    <property type="match status" value="1"/>
</dbReference>
<evidence type="ECO:0000256" key="4">
    <source>
        <dbReference type="ARBA" id="ARBA00022801"/>
    </source>
</evidence>
<proteinExistence type="inferred from homology"/>
<name>A0ABQ7PX53_PLUXY</name>
<dbReference type="InterPro" id="IPR017853">
    <property type="entry name" value="GH"/>
</dbReference>
<accession>A0ABQ7PX53</accession>
<dbReference type="EC" id="3.2.1.52" evidence="3"/>
<evidence type="ECO:0000313" key="7">
    <source>
        <dbReference type="EMBL" id="KAG7297474.1"/>
    </source>
</evidence>
<keyword evidence="8" id="KW-1185">Reference proteome</keyword>
<evidence type="ECO:0000256" key="3">
    <source>
        <dbReference type="ARBA" id="ARBA00012663"/>
    </source>
</evidence>
<reference evidence="7 8" key="1">
    <citation type="submission" date="2021-06" db="EMBL/GenBank/DDBJ databases">
        <title>A haploid diamondback moth (Plutella xylostella L.) genome assembly resolves 31 chromosomes and identifies a diamide resistance mutation.</title>
        <authorList>
            <person name="Ward C.M."/>
            <person name="Perry K.D."/>
            <person name="Baker G."/>
            <person name="Powis K."/>
            <person name="Heckel D.G."/>
            <person name="Baxter S.W."/>
        </authorList>
    </citation>
    <scope>NUCLEOTIDE SEQUENCE [LARGE SCALE GENOMIC DNA]</scope>
    <source>
        <strain evidence="7 8">LV</strain>
        <tissue evidence="7">Single pupa</tissue>
    </source>
</reference>
<feature type="region of interest" description="Disordered" evidence="5">
    <location>
        <begin position="327"/>
        <end position="451"/>
    </location>
</feature>
<sequence>MVIYRRRTKVILALTSLIAIYCCTQLRGNKSLDHNLPKARSDTILPYVVFHLDFKGAPPKLSYITSLLNNLRLLGVTALLMEYEDMFPYEGSLKKLKAPNCYSRVELQQFLSKAVSLGLEIIPLVQTFGHLEFVLKHKEYVHLCENRTEYGSICPSKKESRILIRQMLEQILTFHEAISPVKHLHVGCDEVFHLNECKLCREQQLSKIVQYERHVAFICDTVHDLSPHTTVLIWDDMLQQHSDLMQPISLPVEPVAWDYAANIQLKPANIYKLYKNYKTIWIASAYKGADGETALYPNLEVRFRNHYSWVQQLMKYEGLTQPSIKNFKGRAKRRDLDEDDSSGTAGETTVMPRPGGGAPAEHVAVVPTAASDLPAAPGAPHAHEQNAARGSPAVRAPPATPGASHEHAARGRPASAVSAGPPYASYEDAARGRPASADLAGPPYASYDYRP</sequence>
<comment type="caution">
    <text evidence="7">The sequence shown here is derived from an EMBL/GenBank/DDBJ whole genome shotgun (WGS) entry which is preliminary data.</text>
</comment>
<comment type="similarity">
    <text evidence="2">Belongs to the glycosyl hydrolase 20 family.</text>
</comment>
<dbReference type="Proteomes" id="UP000823941">
    <property type="component" value="Chromosome 26"/>
</dbReference>
<gene>
    <name evidence="7" type="ORF">JYU34_019485</name>
</gene>
<feature type="domain" description="Glycoside hydrolase family 20 catalytic" evidence="6">
    <location>
        <begin position="97"/>
        <end position="244"/>
    </location>
</feature>
<evidence type="ECO:0000256" key="2">
    <source>
        <dbReference type="ARBA" id="ARBA00006285"/>
    </source>
</evidence>
<dbReference type="PANTHER" id="PTHR21040">
    <property type="entry name" value="BCDNA.GH04120"/>
    <property type="match status" value="1"/>
</dbReference>
<protein>
    <recommendedName>
        <fullName evidence="3">beta-N-acetylhexosaminidase</fullName>
        <ecNumber evidence="3">3.2.1.52</ecNumber>
    </recommendedName>
</protein>
<keyword evidence="4" id="KW-0378">Hydrolase</keyword>
<evidence type="ECO:0000259" key="6">
    <source>
        <dbReference type="Pfam" id="PF00728"/>
    </source>
</evidence>
<dbReference type="InterPro" id="IPR038901">
    <property type="entry name" value="HEXDC-like"/>
</dbReference>
<evidence type="ECO:0000256" key="5">
    <source>
        <dbReference type="SAM" id="MobiDB-lite"/>
    </source>
</evidence>
<dbReference type="EMBL" id="JAHIBW010000026">
    <property type="protein sequence ID" value="KAG7297474.1"/>
    <property type="molecule type" value="Genomic_DNA"/>
</dbReference>
<evidence type="ECO:0000313" key="8">
    <source>
        <dbReference type="Proteomes" id="UP000823941"/>
    </source>
</evidence>
<organism evidence="7 8">
    <name type="scientific">Plutella xylostella</name>
    <name type="common">Diamondback moth</name>
    <name type="synonym">Plutella maculipennis</name>
    <dbReference type="NCBI Taxonomy" id="51655"/>
    <lineage>
        <taxon>Eukaryota</taxon>
        <taxon>Metazoa</taxon>
        <taxon>Ecdysozoa</taxon>
        <taxon>Arthropoda</taxon>
        <taxon>Hexapoda</taxon>
        <taxon>Insecta</taxon>
        <taxon>Pterygota</taxon>
        <taxon>Neoptera</taxon>
        <taxon>Endopterygota</taxon>
        <taxon>Lepidoptera</taxon>
        <taxon>Glossata</taxon>
        <taxon>Ditrysia</taxon>
        <taxon>Yponomeutoidea</taxon>
        <taxon>Plutellidae</taxon>
        <taxon>Plutella</taxon>
    </lineage>
</organism>
<dbReference type="Gene3D" id="3.20.20.80">
    <property type="entry name" value="Glycosidases"/>
    <property type="match status" value="1"/>
</dbReference>
<dbReference type="InterPro" id="IPR015883">
    <property type="entry name" value="Glyco_hydro_20_cat"/>
</dbReference>
<dbReference type="SUPFAM" id="SSF51445">
    <property type="entry name" value="(Trans)glycosidases"/>
    <property type="match status" value="1"/>
</dbReference>
<comment type="catalytic activity">
    <reaction evidence="1">
        <text>Hydrolysis of terminal non-reducing N-acetyl-D-hexosamine residues in N-acetyl-beta-D-hexosaminides.</text>
        <dbReference type="EC" id="3.2.1.52"/>
    </reaction>
</comment>